<sequence>MNNLSMFKEYLGFNKSHIYNLEQRKKPAELVRKDLISAMKIPEYENVNREHFIKILDSWKEEWEKGVQVPVNPDSLPRANVVQFDLPKVLQEAKHLEQFCILSKLDHQQPKPQTSSFSPSTERKHLSEKGKSTKKLLDTNESTNQTNSKYELDLQDICWLDAVILSDLKIHISDSLLEDVINELEQQCAKNIKEQQIGIEYDENTRCDVCQSVDAEEHNEMVFCELCNICVHQTCYGILDIPYGDWICNSCRESGSKKSVVCVLCPNIGGALKPTTKANKWAHVCCALWLPEVKFVSIAHMEPIDINGILKLKNRDTICSLCNVKKGYTICCDEPNCKVNYHVTCAFNHHFKMDYQVDDNRSTVLLKSYCKKHSNSFNHDMVQTSSEETTKSNNNNLNPLHEFWKYVEISKVYHEISKKYLDSSFSEMKTIANGCQTSEILLHQLIDLIYNYWKLKRVSNYGNSLIKLSFEEKFQEEMQFHMSKLIDFRYHLERLRTLSYMICRREKMKEQTILTQKEIFEKTCQLISNNKSYNTRLIQQMKFEKLNHREPTNMEKSEIKLEDSKQDVQSTKNKLKTNSETANSIEVTPKKRKLSNTNTLDLTSSELKKQQLDSKSLPISTIELKCIKTDDTKYNQKENGLIHHRVVDHHHHHHHHHHHSLNFESETIPRKLFGLTSSANKSPTKNHRNNQHHNHEEELKIIKLSPSKKMGKTKHMIQRRLRYNQSNNCRIK</sequence>
<dbReference type="Proteomes" id="UP001142055">
    <property type="component" value="Chromosome 1"/>
</dbReference>
<dbReference type="InterPro" id="IPR001965">
    <property type="entry name" value="Znf_PHD"/>
</dbReference>
<protein>
    <submittedName>
        <fullName evidence="8">Uncharacterized protein</fullName>
    </submittedName>
</protein>
<reference evidence="8" key="1">
    <citation type="submission" date="2022-12" db="EMBL/GenBank/DDBJ databases">
        <title>Genome assemblies of Blomia tropicalis.</title>
        <authorList>
            <person name="Cui Y."/>
        </authorList>
    </citation>
    <scope>NUCLEOTIDE SEQUENCE</scope>
    <source>
        <tissue evidence="8">Adult mites</tissue>
    </source>
</reference>
<dbReference type="Pfam" id="PF13831">
    <property type="entry name" value="PHD_2"/>
    <property type="match status" value="1"/>
</dbReference>
<keyword evidence="9" id="KW-1185">Reference proteome</keyword>
<feature type="compositionally biased region" description="Polar residues" evidence="5">
    <location>
        <begin position="110"/>
        <end position="120"/>
    </location>
</feature>
<dbReference type="Pfam" id="PF13832">
    <property type="entry name" value="zf-HC5HC2H_2"/>
    <property type="match status" value="1"/>
</dbReference>
<dbReference type="GO" id="GO:0008270">
    <property type="term" value="F:zinc ion binding"/>
    <property type="evidence" value="ECO:0007669"/>
    <property type="project" value="UniProtKB-KW"/>
</dbReference>
<dbReference type="AlphaFoldDB" id="A0A9Q0RSZ3"/>
<dbReference type="PANTHER" id="PTHR13793:SF160">
    <property type="entry name" value="PHD FINGER PROTEIN RHINOCEROS"/>
    <property type="match status" value="1"/>
</dbReference>
<proteinExistence type="predicted"/>
<comment type="caution">
    <text evidence="8">The sequence shown here is derived from an EMBL/GenBank/DDBJ whole genome shotgun (WGS) entry which is preliminary data.</text>
</comment>
<dbReference type="GO" id="GO:0006357">
    <property type="term" value="P:regulation of transcription by RNA polymerase II"/>
    <property type="evidence" value="ECO:0007669"/>
    <property type="project" value="TreeGrafter"/>
</dbReference>
<dbReference type="CDD" id="cd15492">
    <property type="entry name" value="PHD_BRPF_JADE_like"/>
    <property type="match status" value="1"/>
</dbReference>
<gene>
    <name evidence="8" type="ORF">RDWZM_003884</name>
</gene>
<feature type="region of interest" description="Disordered" evidence="5">
    <location>
        <begin position="546"/>
        <end position="599"/>
    </location>
</feature>
<dbReference type="InterPro" id="IPR050701">
    <property type="entry name" value="Histone_Mod_Regulator"/>
</dbReference>
<evidence type="ECO:0000256" key="3">
    <source>
        <dbReference type="ARBA" id="ARBA00022833"/>
    </source>
</evidence>
<dbReference type="EMBL" id="JAPWDV010000001">
    <property type="protein sequence ID" value="KAJ6225339.1"/>
    <property type="molecule type" value="Genomic_DNA"/>
</dbReference>
<feature type="domain" description="PHD-type" evidence="6">
    <location>
        <begin position="204"/>
        <end position="254"/>
    </location>
</feature>
<evidence type="ECO:0000256" key="4">
    <source>
        <dbReference type="PROSITE-ProRule" id="PRU00146"/>
    </source>
</evidence>
<evidence type="ECO:0000259" key="7">
    <source>
        <dbReference type="PROSITE" id="PS51805"/>
    </source>
</evidence>
<evidence type="ECO:0000259" key="6">
    <source>
        <dbReference type="PROSITE" id="PS50016"/>
    </source>
</evidence>
<evidence type="ECO:0000256" key="2">
    <source>
        <dbReference type="ARBA" id="ARBA00022771"/>
    </source>
</evidence>
<dbReference type="PANTHER" id="PTHR13793">
    <property type="entry name" value="PHD FINGER PROTEINS"/>
    <property type="match status" value="1"/>
</dbReference>
<feature type="domain" description="PHD-type" evidence="7">
    <location>
        <begin position="259"/>
        <end position="374"/>
    </location>
</feature>
<dbReference type="SUPFAM" id="SSF57903">
    <property type="entry name" value="FYVE/PHD zinc finger"/>
    <property type="match status" value="1"/>
</dbReference>
<dbReference type="InterPro" id="IPR019786">
    <property type="entry name" value="Zinc_finger_PHD-type_CS"/>
</dbReference>
<evidence type="ECO:0000313" key="8">
    <source>
        <dbReference type="EMBL" id="KAJ6225339.1"/>
    </source>
</evidence>
<feature type="compositionally biased region" description="Polar residues" evidence="5">
    <location>
        <begin position="567"/>
        <end position="586"/>
    </location>
</feature>
<dbReference type="InterPro" id="IPR019787">
    <property type="entry name" value="Znf_PHD-finger"/>
</dbReference>
<organism evidence="8 9">
    <name type="scientific">Blomia tropicalis</name>
    <name type="common">Mite</name>
    <dbReference type="NCBI Taxonomy" id="40697"/>
    <lineage>
        <taxon>Eukaryota</taxon>
        <taxon>Metazoa</taxon>
        <taxon>Ecdysozoa</taxon>
        <taxon>Arthropoda</taxon>
        <taxon>Chelicerata</taxon>
        <taxon>Arachnida</taxon>
        <taxon>Acari</taxon>
        <taxon>Acariformes</taxon>
        <taxon>Sarcoptiformes</taxon>
        <taxon>Astigmata</taxon>
        <taxon>Glycyphagoidea</taxon>
        <taxon>Echimyopodidae</taxon>
        <taxon>Blomia</taxon>
    </lineage>
</organism>
<evidence type="ECO:0000256" key="5">
    <source>
        <dbReference type="SAM" id="MobiDB-lite"/>
    </source>
</evidence>
<feature type="compositionally biased region" description="Basic and acidic residues" evidence="5">
    <location>
        <begin position="121"/>
        <end position="138"/>
    </location>
</feature>
<dbReference type="InterPro" id="IPR034732">
    <property type="entry name" value="EPHD"/>
</dbReference>
<dbReference type="InterPro" id="IPR013083">
    <property type="entry name" value="Znf_RING/FYVE/PHD"/>
</dbReference>
<feature type="region of interest" description="Disordered" evidence="5">
    <location>
        <begin position="107"/>
        <end position="142"/>
    </location>
</feature>
<dbReference type="OMA" id="CYMVEKR"/>
<keyword evidence="1" id="KW-0479">Metal-binding</keyword>
<keyword evidence="2 4" id="KW-0863">Zinc-finger</keyword>
<dbReference type="SMART" id="SM00249">
    <property type="entry name" value="PHD"/>
    <property type="match status" value="2"/>
</dbReference>
<accession>A0A9Q0RSZ3</accession>
<feature type="compositionally biased region" description="Basic and acidic residues" evidence="5">
    <location>
        <begin position="546"/>
        <end position="566"/>
    </location>
</feature>
<dbReference type="InterPro" id="IPR011011">
    <property type="entry name" value="Znf_FYVE_PHD"/>
</dbReference>
<dbReference type="PROSITE" id="PS51805">
    <property type="entry name" value="EPHD"/>
    <property type="match status" value="1"/>
</dbReference>
<keyword evidence="3" id="KW-0862">Zinc</keyword>
<name>A0A9Q0RSZ3_BLOTA</name>
<evidence type="ECO:0000256" key="1">
    <source>
        <dbReference type="ARBA" id="ARBA00022723"/>
    </source>
</evidence>
<dbReference type="PROSITE" id="PS01359">
    <property type="entry name" value="ZF_PHD_1"/>
    <property type="match status" value="1"/>
</dbReference>
<dbReference type="Gene3D" id="3.30.40.10">
    <property type="entry name" value="Zinc/RING finger domain, C3HC4 (zinc finger)"/>
    <property type="match status" value="2"/>
</dbReference>
<dbReference type="PROSITE" id="PS50016">
    <property type="entry name" value="ZF_PHD_2"/>
    <property type="match status" value="1"/>
</dbReference>
<evidence type="ECO:0000313" key="9">
    <source>
        <dbReference type="Proteomes" id="UP001142055"/>
    </source>
</evidence>
<feature type="region of interest" description="Disordered" evidence="5">
    <location>
        <begin position="676"/>
        <end position="704"/>
    </location>
</feature>